<proteinExistence type="predicted"/>
<feature type="domain" description="Class II aldolase/adducin N-terminal" evidence="3">
    <location>
        <begin position="10"/>
        <end position="187"/>
    </location>
</feature>
<sequence length="213" mass="23948">MIEKYYEIQEKVQKTALKSYEQNLVAGTSGNVSYYDRENAIMAITATNLDYKIMTPEDVVLMHLDGEIIYGDLRPSSEWQMHAEIYRGLSHVNSVIHTHSPRATSFAVVHEDIPLILVEMLPFIGGDIPRAKFALPGSVELGKEAVIAMQNRNACLLENHGVVAVGTTLDQAYIRAVYVEDAAKIYHFARQVGEPKVLSNENIDLLRKKYNLK</sequence>
<dbReference type="SMART" id="SM01007">
    <property type="entry name" value="Aldolase_II"/>
    <property type="match status" value="1"/>
</dbReference>
<evidence type="ECO:0000313" key="4">
    <source>
        <dbReference type="EMBL" id="QNN60979.1"/>
    </source>
</evidence>
<keyword evidence="2" id="KW-0456">Lyase</keyword>
<dbReference type="GO" id="GO:0016832">
    <property type="term" value="F:aldehyde-lyase activity"/>
    <property type="evidence" value="ECO:0007669"/>
    <property type="project" value="TreeGrafter"/>
</dbReference>
<gene>
    <name evidence="4" type="ORF">H9L01_00995</name>
</gene>
<dbReference type="GO" id="GO:0046872">
    <property type="term" value="F:metal ion binding"/>
    <property type="evidence" value="ECO:0007669"/>
    <property type="project" value="UniProtKB-KW"/>
</dbReference>
<keyword evidence="1" id="KW-0479">Metal-binding</keyword>
<evidence type="ECO:0000313" key="5">
    <source>
        <dbReference type="Proteomes" id="UP000515928"/>
    </source>
</evidence>
<dbReference type="KEGG" id="eio:H9L01_00995"/>
<dbReference type="InterPro" id="IPR001303">
    <property type="entry name" value="Aldolase_II/adducin_N"/>
</dbReference>
<evidence type="ECO:0000256" key="1">
    <source>
        <dbReference type="ARBA" id="ARBA00022723"/>
    </source>
</evidence>
<keyword evidence="5" id="KW-1185">Reference proteome</keyword>
<protein>
    <submittedName>
        <fullName evidence="4">Class II aldolase/adducin family protein</fullName>
    </submittedName>
</protein>
<dbReference type="AlphaFoldDB" id="A0A7G9RZF4"/>
<dbReference type="Gene3D" id="3.40.225.10">
    <property type="entry name" value="Class II aldolase/adducin N-terminal domain"/>
    <property type="match status" value="1"/>
</dbReference>
<name>A0A7G9RZF4_9FIRM</name>
<dbReference type="InterPro" id="IPR050197">
    <property type="entry name" value="Aldolase_class_II_sugar_metab"/>
</dbReference>
<organism evidence="4 5">
    <name type="scientific">Erysipelothrix inopinata</name>
    <dbReference type="NCBI Taxonomy" id="225084"/>
    <lineage>
        <taxon>Bacteria</taxon>
        <taxon>Bacillati</taxon>
        <taxon>Bacillota</taxon>
        <taxon>Erysipelotrichia</taxon>
        <taxon>Erysipelotrichales</taxon>
        <taxon>Erysipelotrichaceae</taxon>
        <taxon>Erysipelothrix</taxon>
    </lineage>
</organism>
<dbReference type="PANTHER" id="PTHR22789:SF0">
    <property type="entry name" value="3-OXO-TETRONATE 4-PHOSPHATE DECARBOXYLASE-RELATED"/>
    <property type="match status" value="1"/>
</dbReference>
<dbReference type="EMBL" id="CP060715">
    <property type="protein sequence ID" value="QNN60979.1"/>
    <property type="molecule type" value="Genomic_DNA"/>
</dbReference>
<evidence type="ECO:0000256" key="2">
    <source>
        <dbReference type="ARBA" id="ARBA00023239"/>
    </source>
</evidence>
<dbReference type="GO" id="GO:0019323">
    <property type="term" value="P:pentose catabolic process"/>
    <property type="evidence" value="ECO:0007669"/>
    <property type="project" value="TreeGrafter"/>
</dbReference>
<dbReference type="InterPro" id="IPR036409">
    <property type="entry name" value="Aldolase_II/adducin_N_sf"/>
</dbReference>
<dbReference type="Proteomes" id="UP000515928">
    <property type="component" value="Chromosome"/>
</dbReference>
<dbReference type="GO" id="GO:0005829">
    <property type="term" value="C:cytosol"/>
    <property type="evidence" value="ECO:0007669"/>
    <property type="project" value="TreeGrafter"/>
</dbReference>
<reference evidence="4 5" key="1">
    <citation type="submission" date="2020-08" db="EMBL/GenBank/DDBJ databases">
        <title>Genome sequence of Erysipelothrix inopinata DSM 15511T.</title>
        <authorList>
            <person name="Hyun D.-W."/>
            <person name="Bae J.-W."/>
        </authorList>
    </citation>
    <scope>NUCLEOTIDE SEQUENCE [LARGE SCALE GENOMIC DNA]</scope>
    <source>
        <strain evidence="4 5">DSM 15511</strain>
    </source>
</reference>
<dbReference type="Pfam" id="PF00596">
    <property type="entry name" value="Aldolase_II"/>
    <property type="match status" value="1"/>
</dbReference>
<dbReference type="PANTHER" id="PTHR22789">
    <property type="entry name" value="FUCULOSE PHOSPHATE ALDOLASE"/>
    <property type="match status" value="1"/>
</dbReference>
<accession>A0A7G9RZF4</accession>
<dbReference type="SUPFAM" id="SSF53639">
    <property type="entry name" value="AraD/HMP-PK domain-like"/>
    <property type="match status" value="1"/>
</dbReference>
<dbReference type="RefSeq" id="WP_187534099.1">
    <property type="nucleotide sequence ID" value="NZ_CBCSHU010000017.1"/>
</dbReference>
<evidence type="ECO:0000259" key="3">
    <source>
        <dbReference type="SMART" id="SM01007"/>
    </source>
</evidence>